<protein>
    <submittedName>
        <fullName evidence="10">Efflux RND transporter periplasmic adaptor subunit</fullName>
    </submittedName>
</protein>
<comment type="subcellular location">
    <subcellularLocation>
        <location evidence="1">Cell envelope</location>
    </subcellularLocation>
</comment>
<comment type="similarity">
    <text evidence="2">Belongs to the membrane fusion protein (MFP) (TC 8.A.1) family.</text>
</comment>
<dbReference type="EMBL" id="JAIVFP010000001">
    <property type="protein sequence ID" value="MCI4684745.1"/>
    <property type="molecule type" value="Genomic_DNA"/>
</dbReference>
<keyword evidence="3" id="KW-0813">Transport</keyword>
<feature type="chain" id="PRO_5046702129" evidence="5">
    <location>
        <begin position="21"/>
        <end position="361"/>
    </location>
</feature>
<dbReference type="PANTHER" id="PTHR30469:SF15">
    <property type="entry name" value="HLYD FAMILY OF SECRETION PROTEINS"/>
    <property type="match status" value="1"/>
</dbReference>
<evidence type="ECO:0000256" key="2">
    <source>
        <dbReference type="ARBA" id="ARBA00009477"/>
    </source>
</evidence>
<feature type="domain" description="Multidrug resistance protein MdtA-like alpha-helical hairpin" evidence="6">
    <location>
        <begin position="101"/>
        <end position="168"/>
    </location>
</feature>
<keyword evidence="11" id="KW-1185">Reference proteome</keyword>
<evidence type="ECO:0000259" key="8">
    <source>
        <dbReference type="Pfam" id="PF25954"/>
    </source>
</evidence>
<dbReference type="InterPro" id="IPR058792">
    <property type="entry name" value="Beta-barrel_RND_2"/>
</dbReference>
<dbReference type="Pfam" id="PF25954">
    <property type="entry name" value="Beta-barrel_RND_2"/>
    <property type="match status" value="1"/>
</dbReference>
<dbReference type="RefSeq" id="WP_243068627.1">
    <property type="nucleotide sequence ID" value="NZ_JAIVFP010000001.1"/>
</dbReference>
<dbReference type="PROSITE" id="PS51257">
    <property type="entry name" value="PROKAR_LIPOPROTEIN"/>
    <property type="match status" value="1"/>
</dbReference>
<dbReference type="Gene3D" id="2.40.420.20">
    <property type="match status" value="1"/>
</dbReference>
<organism evidence="10 11">
    <name type="scientific">Candidatus Rhodoblastus alkanivorans</name>
    <dbReference type="NCBI Taxonomy" id="2954117"/>
    <lineage>
        <taxon>Bacteria</taxon>
        <taxon>Pseudomonadati</taxon>
        <taxon>Pseudomonadota</taxon>
        <taxon>Alphaproteobacteria</taxon>
        <taxon>Hyphomicrobiales</taxon>
        <taxon>Rhodoblastaceae</taxon>
        <taxon>Rhodoblastus</taxon>
    </lineage>
</organism>
<dbReference type="Gene3D" id="2.40.30.170">
    <property type="match status" value="1"/>
</dbReference>
<evidence type="ECO:0000256" key="4">
    <source>
        <dbReference type="SAM" id="Coils"/>
    </source>
</evidence>
<evidence type="ECO:0000259" key="6">
    <source>
        <dbReference type="Pfam" id="PF25876"/>
    </source>
</evidence>
<dbReference type="Gene3D" id="2.40.50.100">
    <property type="match status" value="1"/>
</dbReference>
<keyword evidence="5" id="KW-0732">Signal</keyword>
<dbReference type="InterPro" id="IPR006143">
    <property type="entry name" value="RND_pump_MFP"/>
</dbReference>
<dbReference type="Pfam" id="PF25917">
    <property type="entry name" value="BSH_RND"/>
    <property type="match status" value="1"/>
</dbReference>
<accession>A0ABS9ZAM2</accession>
<evidence type="ECO:0000256" key="3">
    <source>
        <dbReference type="ARBA" id="ARBA00022448"/>
    </source>
</evidence>
<feature type="signal peptide" evidence="5">
    <location>
        <begin position="1"/>
        <end position="20"/>
    </location>
</feature>
<dbReference type="InterPro" id="IPR058625">
    <property type="entry name" value="MdtA-like_BSH"/>
</dbReference>
<dbReference type="InterPro" id="IPR058624">
    <property type="entry name" value="MdtA-like_HH"/>
</dbReference>
<dbReference type="InterPro" id="IPR058627">
    <property type="entry name" value="MdtA-like_C"/>
</dbReference>
<dbReference type="SUPFAM" id="SSF111369">
    <property type="entry name" value="HlyD-like secretion proteins"/>
    <property type="match status" value="1"/>
</dbReference>
<dbReference type="Pfam" id="PF25876">
    <property type="entry name" value="HH_MFP_RND"/>
    <property type="match status" value="1"/>
</dbReference>
<dbReference type="Proteomes" id="UP001139104">
    <property type="component" value="Unassembled WGS sequence"/>
</dbReference>
<feature type="domain" description="Multidrug resistance protein MdtA-like barrel-sandwich hybrid" evidence="7">
    <location>
        <begin position="62"/>
        <end position="196"/>
    </location>
</feature>
<dbReference type="Pfam" id="PF25967">
    <property type="entry name" value="RND-MFP_C"/>
    <property type="match status" value="1"/>
</dbReference>
<evidence type="ECO:0000313" key="10">
    <source>
        <dbReference type="EMBL" id="MCI4684745.1"/>
    </source>
</evidence>
<dbReference type="Gene3D" id="1.10.287.470">
    <property type="entry name" value="Helix hairpin bin"/>
    <property type="match status" value="1"/>
</dbReference>
<evidence type="ECO:0000259" key="7">
    <source>
        <dbReference type="Pfam" id="PF25917"/>
    </source>
</evidence>
<gene>
    <name evidence="10" type="ORF">K2U94_18565</name>
</gene>
<dbReference type="PANTHER" id="PTHR30469">
    <property type="entry name" value="MULTIDRUG RESISTANCE PROTEIN MDTA"/>
    <property type="match status" value="1"/>
</dbReference>
<evidence type="ECO:0000256" key="1">
    <source>
        <dbReference type="ARBA" id="ARBA00004196"/>
    </source>
</evidence>
<evidence type="ECO:0000259" key="9">
    <source>
        <dbReference type="Pfam" id="PF25967"/>
    </source>
</evidence>
<sequence length="361" mass="38610">MVRTIRLSLVLPLAAVAALAGCKEEKNAPPPPRPAFTMVVEPSAAFDLMLSGTVQPQVQTPVGFRVMGRMISRPVKAGDRVQKGETLAAIDPLSLEMAARTATANLANARAQFDNAAATETRQAALLQKKTTSQASFDTAQQERAAAQANMEQAEANLVKAREQLSYAVVKADYPGLVTATYAEVGQTVSPGQSIVAIAEPSKRDAVIDATENIVDALYIGQKFDVSLQIDPTRTIIGAVREIAPESDSVTRTRRVKIALENPPDSFRIGATIFARLASAAREAIRIPGSALLREGEKARVFVVDPATSQVRLRDVEIAPAREAGRWIVRAGLKAGERIVTAGVHRLKEGEVVKIYGSEAP</sequence>
<dbReference type="NCBIfam" id="TIGR01730">
    <property type="entry name" value="RND_mfp"/>
    <property type="match status" value="1"/>
</dbReference>
<comment type="caution">
    <text evidence="10">The sequence shown here is derived from an EMBL/GenBank/DDBJ whole genome shotgun (WGS) entry which is preliminary data.</text>
</comment>
<evidence type="ECO:0000313" key="11">
    <source>
        <dbReference type="Proteomes" id="UP001139104"/>
    </source>
</evidence>
<reference evidence="10" key="1">
    <citation type="journal article" date="2022" name="ISME J.">
        <title>Identification of active gaseous-alkane degraders at natural gas seeps.</title>
        <authorList>
            <person name="Farhan Ul Haque M."/>
            <person name="Hernandez M."/>
            <person name="Crombie A.T."/>
            <person name="Murrell J.C."/>
        </authorList>
    </citation>
    <scope>NUCLEOTIDE SEQUENCE</scope>
    <source>
        <strain evidence="10">PC2</strain>
    </source>
</reference>
<feature type="domain" description="Multidrug resistance protein MdtA-like C-terminal permuted SH3" evidence="9">
    <location>
        <begin position="284"/>
        <end position="345"/>
    </location>
</feature>
<evidence type="ECO:0000256" key="5">
    <source>
        <dbReference type="SAM" id="SignalP"/>
    </source>
</evidence>
<feature type="domain" description="CusB-like beta-barrel" evidence="8">
    <location>
        <begin position="208"/>
        <end position="280"/>
    </location>
</feature>
<proteinExistence type="inferred from homology"/>
<name>A0ABS9ZAM2_9HYPH</name>
<keyword evidence="4" id="KW-0175">Coiled coil</keyword>
<feature type="coiled-coil region" evidence="4">
    <location>
        <begin position="137"/>
        <end position="164"/>
    </location>
</feature>